<proteinExistence type="predicted"/>
<evidence type="ECO:0000256" key="1">
    <source>
        <dbReference type="SAM" id="MobiDB-lite"/>
    </source>
</evidence>
<evidence type="ECO:0000313" key="2">
    <source>
        <dbReference type="EMBL" id="SLN75206.1"/>
    </source>
</evidence>
<dbReference type="Proteomes" id="UP000193778">
    <property type="component" value="Unassembled WGS sequence"/>
</dbReference>
<feature type="compositionally biased region" description="Polar residues" evidence="1">
    <location>
        <begin position="49"/>
        <end position="62"/>
    </location>
</feature>
<feature type="region of interest" description="Disordered" evidence="1">
    <location>
        <begin position="49"/>
        <end position="82"/>
    </location>
</feature>
<dbReference type="AlphaFoldDB" id="A0A1X7ABJ9"/>
<sequence length="82" mass="9270">MRSLIWVRVRRVLETVRWSEKALRKPSGGWFRFRTGGALRAERAESCGVTGSVTDDQQNGGQRQPEGWRKRAARFAGGKPLV</sequence>
<reference evidence="3" key="1">
    <citation type="submission" date="2017-03" db="EMBL/GenBank/DDBJ databases">
        <authorList>
            <person name="Rodrigo-Torres L."/>
            <person name="Arahal R.D."/>
            <person name="Lucena T."/>
        </authorList>
    </citation>
    <scope>NUCLEOTIDE SEQUENCE [LARGE SCALE GENOMIC DNA]</scope>
    <source>
        <strain evidence="3">CECT 8411</strain>
    </source>
</reference>
<evidence type="ECO:0000313" key="3">
    <source>
        <dbReference type="Proteomes" id="UP000193778"/>
    </source>
</evidence>
<name>A0A1X7ABJ9_9RHOB</name>
<dbReference type="EMBL" id="FWFP01000015">
    <property type="protein sequence ID" value="SLN75206.1"/>
    <property type="molecule type" value="Genomic_DNA"/>
</dbReference>
<accession>A0A1X7ABJ9</accession>
<protein>
    <submittedName>
        <fullName evidence="2">Uncharacterized protein</fullName>
    </submittedName>
</protein>
<keyword evidence="3" id="KW-1185">Reference proteome</keyword>
<organism evidence="2 3">
    <name type="scientific">Ruegeria meonggei</name>
    <dbReference type="NCBI Taxonomy" id="1446476"/>
    <lineage>
        <taxon>Bacteria</taxon>
        <taxon>Pseudomonadati</taxon>
        <taxon>Pseudomonadota</taxon>
        <taxon>Alphaproteobacteria</taxon>
        <taxon>Rhodobacterales</taxon>
        <taxon>Roseobacteraceae</taxon>
        <taxon>Ruegeria</taxon>
    </lineage>
</organism>
<gene>
    <name evidence="2" type="ORF">RUM8411_04146</name>
</gene>